<feature type="domain" description="Potassium channel tetramerisation-type BTB" evidence="2">
    <location>
        <begin position="78"/>
        <end position="163"/>
    </location>
</feature>
<feature type="compositionally biased region" description="Low complexity" evidence="1">
    <location>
        <begin position="34"/>
        <end position="45"/>
    </location>
</feature>
<dbReference type="PANTHER" id="PTHR14499">
    <property type="entry name" value="POTASSIUM CHANNEL TETRAMERIZATION DOMAIN-CONTAINING"/>
    <property type="match status" value="1"/>
</dbReference>
<dbReference type="Gene3D" id="3.30.710.10">
    <property type="entry name" value="Potassium Channel Kv1.1, Chain A"/>
    <property type="match status" value="1"/>
</dbReference>
<evidence type="ECO:0000313" key="3">
    <source>
        <dbReference type="EMBL" id="OQR98774.1"/>
    </source>
</evidence>
<gene>
    <name evidence="3" type="ORF">THRCLA_06675</name>
</gene>
<evidence type="ECO:0000256" key="1">
    <source>
        <dbReference type="SAM" id="MobiDB-lite"/>
    </source>
</evidence>
<feature type="region of interest" description="Disordered" evidence="1">
    <location>
        <begin position="1"/>
        <end position="68"/>
    </location>
</feature>
<name>A0A1V9ZLA0_9STRA</name>
<protein>
    <recommendedName>
        <fullName evidence="2">Potassium channel tetramerisation-type BTB domain-containing protein</fullName>
    </recommendedName>
</protein>
<dbReference type="InterPro" id="IPR003131">
    <property type="entry name" value="T1-type_BTB"/>
</dbReference>
<proteinExistence type="predicted"/>
<evidence type="ECO:0000313" key="4">
    <source>
        <dbReference type="Proteomes" id="UP000243217"/>
    </source>
</evidence>
<feature type="region of interest" description="Disordered" evidence="1">
    <location>
        <begin position="391"/>
        <end position="423"/>
    </location>
</feature>
<dbReference type="PANTHER" id="PTHR14499:SF136">
    <property type="entry name" value="GH08630P"/>
    <property type="match status" value="1"/>
</dbReference>
<dbReference type="SUPFAM" id="SSF54695">
    <property type="entry name" value="POZ domain"/>
    <property type="match status" value="1"/>
</dbReference>
<comment type="caution">
    <text evidence="3">The sequence shown here is derived from an EMBL/GenBank/DDBJ whole genome shotgun (WGS) entry which is preliminary data.</text>
</comment>
<dbReference type="InterPro" id="IPR011333">
    <property type="entry name" value="SKP1/BTB/POZ_sf"/>
</dbReference>
<dbReference type="Pfam" id="PF02214">
    <property type="entry name" value="BTB_2"/>
    <property type="match status" value="1"/>
</dbReference>
<sequence length="423" mass="47093">MDDEQQCTIADHPSSTLNESTLSERAESILIPTKPKVGVSAVSPKKSPPARPARPNSGAKINKSEESTSDEVLPSNIVTFDVGGIIFRCKTRLIEKFPKKRLHRLMLCGCERSSSMQTLFIDRNPAYFAVILEFYRTNEVCIPSSIPRAAVVLEAEYFDLAKEMFPHEELNPSSNIFCFAKSLTYTISPAQPPIVFILRPHEQLVLDTASGSGRLLLRVSDMAGTTTIPQAVLYDSDSYFFLTGGPAKLHGTPFPGNLIYSFWAEDYGGSGHGICVEFKLRCTFQPHEQLAMSLDDQVLLTQTIQSIEKMSTALTTKAIQSIQPIQNAILQPKPARTPIVPEDISTSNFPTKVNATSLPEKTKERAQILEETQLFQAKLREHSAWLQHHQRELVQQQAVPSKEELSPRKASDNNPIARRTKKS</sequence>
<feature type="compositionally biased region" description="Basic and acidic residues" evidence="1">
    <location>
        <begin position="401"/>
        <end position="411"/>
    </location>
</feature>
<evidence type="ECO:0000259" key="2">
    <source>
        <dbReference type="Pfam" id="PF02214"/>
    </source>
</evidence>
<dbReference type="AlphaFoldDB" id="A0A1V9ZLA0"/>
<accession>A0A1V9ZLA0</accession>
<dbReference type="EMBL" id="JNBS01001842">
    <property type="protein sequence ID" value="OQR98774.1"/>
    <property type="molecule type" value="Genomic_DNA"/>
</dbReference>
<dbReference type="GO" id="GO:0051260">
    <property type="term" value="P:protein homooligomerization"/>
    <property type="evidence" value="ECO:0007669"/>
    <property type="project" value="InterPro"/>
</dbReference>
<organism evidence="3 4">
    <name type="scientific">Thraustotheca clavata</name>
    <dbReference type="NCBI Taxonomy" id="74557"/>
    <lineage>
        <taxon>Eukaryota</taxon>
        <taxon>Sar</taxon>
        <taxon>Stramenopiles</taxon>
        <taxon>Oomycota</taxon>
        <taxon>Saprolegniomycetes</taxon>
        <taxon>Saprolegniales</taxon>
        <taxon>Achlyaceae</taxon>
        <taxon>Thraustotheca</taxon>
    </lineage>
</organism>
<dbReference type="CDD" id="cd18316">
    <property type="entry name" value="BTB_POZ_KCTD-like"/>
    <property type="match status" value="1"/>
</dbReference>
<keyword evidence="4" id="KW-1185">Reference proteome</keyword>
<reference evidence="3 4" key="1">
    <citation type="journal article" date="2014" name="Genome Biol. Evol.">
        <title>The secreted proteins of Achlya hypogyna and Thraustotheca clavata identify the ancestral oomycete secretome and reveal gene acquisitions by horizontal gene transfer.</title>
        <authorList>
            <person name="Misner I."/>
            <person name="Blouin N."/>
            <person name="Leonard G."/>
            <person name="Richards T.A."/>
            <person name="Lane C.E."/>
        </authorList>
    </citation>
    <scope>NUCLEOTIDE SEQUENCE [LARGE SCALE GENOMIC DNA]</scope>
    <source>
        <strain evidence="3 4">ATCC 34112</strain>
    </source>
</reference>
<dbReference type="Proteomes" id="UP000243217">
    <property type="component" value="Unassembled WGS sequence"/>
</dbReference>
<dbReference type="OrthoDB" id="10025005at2759"/>